<dbReference type="RefSeq" id="WP_317787193.1">
    <property type="nucleotide sequence ID" value="NZ_AP028461.1"/>
</dbReference>
<comment type="caution">
    <text evidence="1">The sequence shown here is derived from an EMBL/GenBank/DDBJ whole genome shotgun (WGS) entry which is preliminary data.</text>
</comment>
<dbReference type="EMBL" id="JBHTMK010000073">
    <property type="protein sequence ID" value="MFD1373845.1"/>
    <property type="molecule type" value="Genomic_DNA"/>
</dbReference>
<proteinExistence type="predicted"/>
<organism evidence="1 2">
    <name type="scientific">Actinoplanes sichuanensis</name>
    <dbReference type="NCBI Taxonomy" id="512349"/>
    <lineage>
        <taxon>Bacteria</taxon>
        <taxon>Bacillati</taxon>
        <taxon>Actinomycetota</taxon>
        <taxon>Actinomycetes</taxon>
        <taxon>Micromonosporales</taxon>
        <taxon>Micromonosporaceae</taxon>
        <taxon>Actinoplanes</taxon>
    </lineage>
</organism>
<sequence>MSTATYAPTNPATALGDPMRSAFGGQFLGTAYGPGFGLDPLMGQYGQQFGQQVPQYGQQFGQQVPQFGQQFGQQAQYPFQQQHLQHAIAQHVQQAIANQVQQAQIQQAIAQQIQHQQIQQAIAQQIQQQQIQQAIARHWQQGHPGAMYGGIGSPYGQQMWN</sequence>
<reference evidence="2" key="1">
    <citation type="journal article" date="2019" name="Int. J. Syst. Evol. Microbiol.">
        <title>The Global Catalogue of Microorganisms (GCM) 10K type strain sequencing project: providing services to taxonomists for standard genome sequencing and annotation.</title>
        <authorList>
            <consortium name="The Broad Institute Genomics Platform"/>
            <consortium name="The Broad Institute Genome Sequencing Center for Infectious Disease"/>
            <person name="Wu L."/>
            <person name="Ma J."/>
        </authorList>
    </citation>
    <scope>NUCLEOTIDE SEQUENCE [LARGE SCALE GENOMIC DNA]</scope>
    <source>
        <strain evidence="2">CCM 7526</strain>
    </source>
</reference>
<name>A0ABW4AUD5_9ACTN</name>
<gene>
    <name evidence="1" type="ORF">ACFQ5G_51680</name>
</gene>
<keyword evidence="2" id="KW-1185">Reference proteome</keyword>
<evidence type="ECO:0000313" key="2">
    <source>
        <dbReference type="Proteomes" id="UP001597183"/>
    </source>
</evidence>
<protein>
    <submittedName>
        <fullName evidence="1">Uncharacterized protein</fullName>
    </submittedName>
</protein>
<accession>A0ABW4AUD5</accession>
<evidence type="ECO:0000313" key="1">
    <source>
        <dbReference type="EMBL" id="MFD1373845.1"/>
    </source>
</evidence>
<dbReference type="Proteomes" id="UP001597183">
    <property type="component" value="Unassembled WGS sequence"/>
</dbReference>